<proteinExistence type="predicted"/>
<comment type="caution">
    <text evidence="1">The sequence shown here is derived from an EMBL/GenBank/DDBJ whole genome shotgun (WGS) entry which is preliminary data.</text>
</comment>
<sequence>MQYVEFYKLKNDGSQEVIATCGMKDGVIVCEGDEALIENLAKDGILDYSQSPPQKIFPKEGPRFLEQLKYNFKSGYLNASEIKEK</sequence>
<dbReference type="AlphaFoldDB" id="A0A1F5BJC2"/>
<accession>A0A1F5BJC2</accession>
<organism evidence="1 2">
    <name type="scientific">Candidatus Azambacteria bacterium RIFCSPHIGHO2_02_46_12</name>
    <dbReference type="NCBI Taxonomy" id="1797295"/>
    <lineage>
        <taxon>Bacteria</taxon>
        <taxon>Candidatus Azamiibacteriota</taxon>
    </lineage>
</organism>
<name>A0A1F5BJC2_9BACT</name>
<gene>
    <name evidence="1" type="ORF">A2W60_01260</name>
</gene>
<protein>
    <submittedName>
        <fullName evidence="1">Uncharacterized protein</fullName>
    </submittedName>
</protein>
<reference evidence="1 2" key="1">
    <citation type="journal article" date="2016" name="Nat. Commun.">
        <title>Thousands of microbial genomes shed light on interconnected biogeochemical processes in an aquifer system.</title>
        <authorList>
            <person name="Anantharaman K."/>
            <person name="Brown C.T."/>
            <person name="Hug L.A."/>
            <person name="Sharon I."/>
            <person name="Castelle C.J."/>
            <person name="Probst A.J."/>
            <person name="Thomas B.C."/>
            <person name="Singh A."/>
            <person name="Wilkins M.J."/>
            <person name="Karaoz U."/>
            <person name="Brodie E.L."/>
            <person name="Williams K.H."/>
            <person name="Hubbard S.S."/>
            <person name="Banfield J.F."/>
        </authorList>
    </citation>
    <scope>NUCLEOTIDE SEQUENCE [LARGE SCALE GENOMIC DNA]</scope>
</reference>
<dbReference type="Proteomes" id="UP000179184">
    <property type="component" value="Unassembled WGS sequence"/>
</dbReference>
<evidence type="ECO:0000313" key="2">
    <source>
        <dbReference type="Proteomes" id="UP000179184"/>
    </source>
</evidence>
<evidence type="ECO:0000313" key="1">
    <source>
        <dbReference type="EMBL" id="OGD30719.1"/>
    </source>
</evidence>
<dbReference type="EMBL" id="MEYN01000016">
    <property type="protein sequence ID" value="OGD30719.1"/>
    <property type="molecule type" value="Genomic_DNA"/>
</dbReference>